<protein>
    <submittedName>
        <fullName evidence="2">Uncharacterized protein</fullName>
    </submittedName>
</protein>
<dbReference type="SUPFAM" id="SSF51197">
    <property type="entry name" value="Clavaminate synthase-like"/>
    <property type="match status" value="1"/>
</dbReference>
<dbReference type="EMBL" id="JAQJAC010000008">
    <property type="protein sequence ID" value="KAJ5575459.1"/>
    <property type="molecule type" value="Genomic_DNA"/>
</dbReference>
<feature type="region of interest" description="Disordered" evidence="1">
    <location>
        <begin position="237"/>
        <end position="283"/>
    </location>
</feature>
<proteinExistence type="predicted"/>
<keyword evidence="3" id="KW-1185">Reference proteome</keyword>
<sequence>MSTDLSISAGMKAVRDSSGLQDFEAIRLMAERCPKEERYGVQLAVMEKLLNVRDDNTEAIALWYQYVEESGVWKRDDEPGVWLRAQKISEKHAKNVKYIDSIREKACLRWGEDNALPFFTRILTKTSAEHVNTLLLCDVEFEDMRCAVNHEILNRLQRRGRGHRRDKMVIQGDLARAAKSLDTSSISADEYKKHGLKFDDSGFLVGLAQGELPAPSLEDVGAEDRYGRYVDEEKDAKMDDGRSVFVPSPSPSDPDRSSSEEPVGPDYQRRARRHGGINLPANRRPVRRRPIDRENCTCELSKGLRDSFTKRAEERSDRLKLVVLRRVVRSLCVFTAEKICDRHTRALCSMLGLYIRQFTHAELLSRLNYAARQIGDWDKFVAKKVEWFSAKKLDFHVVRTSFRLEPRPEQPRIAALSQTGLSLEDVCTRVYGTPRFDGSVKDRDIQEKGSVILPGLFAWLEDNISNVKGVDELGAELGIRVENLLQLIHVEFDMYDYHYSPAVARARMGWNRSMFHSLAQQLTRQDVCYYAAYVAARPDHAWRLISFPYYTKSAYPGEDTEFIHIDLAIGDYLATGRGGYALQGSVSFTDEDEDNCSIVLPMLHKREILQRYWDMIKDDPDASVTGHTVAIAPWMWGPEFIRELGTDFERAICMKGDVRLTLPTIPHGSNGPATRLRRTIMPWFGFVHEDHERLETAEAGTWSDISAAHRDLSLAAKIPSGSTCHVFAVQPYTFPGTAQLTGLGAIADALVGRVKWSEWCVTVELDILFGEDRHAAHEWIKMWRRRATARFVEAFRSVISAEKAAYGEHSFFHLMSNKLPIPPPHLMYQKDLGDEGSDGEAVGGEAVGGGD</sequence>
<gene>
    <name evidence="2" type="ORF">N7450_009358</name>
</gene>
<feature type="compositionally biased region" description="Gly residues" evidence="1">
    <location>
        <begin position="841"/>
        <end position="851"/>
    </location>
</feature>
<accession>A0AAD6GQL6</accession>
<feature type="region of interest" description="Disordered" evidence="1">
    <location>
        <begin position="830"/>
        <end position="851"/>
    </location>
</feature>
<dbReference type="Proteomes" id="UP001216150">
    <property type="component" value="Unassembled WGS sequence"/>
</dbReference>
<organism evidence="2 3">
    <name type="scientific">Penicillium hetheringtonii</name>
    <dbReference type="NCBI Taxonomy" id="911720"/>
    <lineage>
        <taxon>Eukaryota</taxon>
        <taxon>Fungi</taxon>
        <taxon>Dikarya</taxon>
        <taxon>Ascomycota</taxon>
        <taxon>Pezizomycotina</taxon>
        <taxon>Eurotiomycetes</taxon>
        <taxon>Eurotiomycetidae</taxon>
        <taxon>Eurotiales</taxon>
        <taxon>Aspergillaceae</taxon>
        <taxon>Penicillium</taxon>
    </lineage>
</organism>
<evidence type="ECO:0000313" key="2">
    <source>
        <dbReference type="EMBL" id="KAJ5575459.1"/>
    </source>
</evidence>
<name>A0AAD6GQL6_9EURO</name>
<evidence type="ECO:0000256" key="1">
    <source>
        <dbReference type="SAM" id="MobiDB-lite"/>
    </source>
</evidence>
<comment type="caution">
    <text evidence="2">The sequence shown here is derived from an EMBL/GenBank/DDBJ whole genome shotgun (WGS) entry which is preliminary data.</text>
</comment>
<dbReference type="AlphaFoldDB" id="A0AAD6GQL6"/>
<evidence type="ECO:0000313" key="3">
    <source>
        <dbReference type="Proteomes" id="UP001216150"/>
    </source>
</evidence>
<reference evidence="2 3" key="1">
    <citation type="journal article" date="2023" name="IMA Fungus">
        <title>Comparative genomic study of the Penicillium genus elucidates a diverse pangenome and 15 lateral gene transfer events.</title>
        <authorList>
            <person name="Petersen C."/>
            <person name="Sorensen T."/>
            <person name="Nielsen M.R."/>
            <person name="Sondergaard T.E."/>
            <person name="Sorensen J.L."/>
            <person name="Fitzpatrick D.A."/>
            <person name="Frisvad J.C."/>
            <person name="Nielsen K.L."/>
        </authorList>
    </citation>
    <scope>NUCLEOTIDE SEQUENCE [LARGE SCALE GENOMIC DNA]</scope>
    <source>
        <strain evidence="2 3">IBT 29057</strain>
    </source>
</reference>